<evidence type="ECO:0000313" key="4">
    <source>
        <dbReference type="Proteomes" id="UP000187429"/>
    </source>
</evidence>
<dbReference type="InterPro" id="IPR036282">
    <property type="entry name" value="Glutathione-S-Trfase_C_sf"/>
</dbReference>
<name>A0A1R1X457_9FUNG</name>
<reference evidence="4" key="1">
    <citation type="submission" date="2017-01" db="EMBL/GenBank/DDBJ databases">
        <authorList>
            <person name="Wang Y."/>
            <person name="White M."/>
            <person name="Kvist S."/>
            <person name="Moncalvo J.-M."/>
        </authorList>
    </citation>
    <scope>NUCLEOTIDE SEQUENCE [LARGE SCALE GENOMIC DNA]</scope>
    <source>
        <strain evidence="4">ID-206-W2</strain>
    </source>
</reference>
<dbReference type="PANTHER" id="PTHR11571">
    <property type="entry name" value="GLUTATHIONE S-TRANSFERASE"/>
    <property type="match status" value="1"/>
</dbReference>
<dbReference type="InterPro" id="IPR050213">
    <property type="entry name" value="GST_superfamily"/>
</dbReference>
<gene>
    <name evidence="3" type="ORF">AYI69_g10672</name>
</gene>
<keyword evidence="3" id="KW-0808">Transferase</keyword>
<dbReference type="Gene3D" id="1.20.1050.10">
    <property type="match status" value="2"/>
</dbReference>
<feature type="domain" description="GST C-terminal" evidence="2">
    <location>
        <begin position="82"/>
        <end position="234"/>
    </location>
</feature>
<organism evidence="3 4">
    <name type="scientific">Smittium culicis</name>
    <dbReference type="NCBI Taxonomy" id="133412"/>
    <lineage>
        <taxon>Eukaryota</taxon>
        <taxon>Fungi</taxon>
        <taxon>Fungi incertae sedis</taxon>
        <taxon>Zoopagomycota</taxon>
        <taxon>Kickxellomycotina</taxon>
        <taxon>Harpellomycetes</taxon>
        <taxon>Harpellales</taxon>
        <taxon>Legeriomycetaceae</taxon>
        <taxon>Smittium</taxon>
    </lineage>
</organism>
<dbReference type="SUPFAM" id="SSF52833">
    <property type="entry name" value="Thioredoxin-like"/>
    <property type="match status" value="1"/>
</dbReference>
<sequence length="234" mass="26248">MTSYEIKYFNIHARSLVSKIILERSGASYVVTVPEWPREKADMPYGRLPVLIESSDGENFVLSESRAIEEYLAGKFGYLPAGIKDLAVCNEYVCQIYEIIEAVCELANYIIITSYTLGPLIDGLTKSPDQCVDRSQFYIAQRIADMRNSAVSISDHFLAKHESILSKSKSGFYFGNCMTYPDILLFAALEFLKSRNVSASFNRTKYPNVMNLIDKVGSDKAVADIVSVKLVNLF</sequence>
<dbReference type="EMBL" id="LSSM01007052">
    <property type="protein sequence ID" value="OMJ09426.1"/>
    <property type="molecule type" value="Genomic_DNA"/>
</dbReference>
<evidence type="ECO:0000313" key="3">
    <source>
        <dbReference type="EMBL" id="OMJ09426.1"/>
    </source>
</evidence>
<dbReference type="SUPFAM" id="SSF47616">
    <property type="entry name" value="GST C-terminal domain-like"/>
    <property type="match status" value="1"/>
</dbReference>
<evidence type="ECO:0000259" key="2">
    <source>
        <dbReference type="PROSITE" id="PS50405"/>
    </source>
</evidence>
<accession>A0A1R1X457</accession>
<dbReference type="InterPro" id="IPR040079">
    <property type="entry name" value="Glutathione_S-Trfase"/>
</dbReference>
<evidence type="ECO:0000259" key="1">
    <source>
        <dbReference type="PROSITE" id="PS50404"/>
    </source>
</evidence>
<feature type="domain" description="GST N-terminal" evidence="1">
    <location>
        <begin position="1"/>
        <end position="80"/>
    </location>
</feature>
<protein>
    <submittedName>
        <fullName evidence="3">Glutathione S-transferase 4</fullName>
    </submittedName>
</protein>
<comment type="caution">
    <text evidence="3">The sequence shown here is derived from an EMBL/GenBank/DDBJ whole genome shotgun (WGS) entry which is preliminary data.</text>
</comment>
<dbReference type="Pfam" id="PF14497">
    <property type="entry name" value="GST_C_3"/>
    <property type="match status" value="1"/>
</dbReference>
<dbReference type="GO" id="GO:0004364">
    <property type="term" value="F:glutathione transferase activity"/>
    <property type="evidence" value="ECO:0007669"/>
    <property type="project" value="TreeGrafter"/>
</dbReference>
<dbReference type="InterPro" id="IPR010987">
    <property type="entry name" value="Glutathione-S-Trfase_C-like"/>
</dbReference>
<dbReference type="OrthoDB" id="414243at2759"/>
<dbReference type="InterPro" id="IPR004045">
    <property type="entry name" value="Glutathione_S-Trfase_N"/>
</dbReference>
<dbReference type="InterPro" id="IPR004046">
    <property type="entry name" value="GST_C"/>
</dbReference>
<dbReference type="AlphaFoldDB" id="A0A1R1X457"/>
<dbReference type="Proteomes" id="UP000187429">
    <property type="component" value="Unassembled WGS sequence"/>
</dbReference>
<dbReference type="PROSITE" id="PS50405">
    <property type="entry name" value="GST_CTER"/>
    <property type="match status" value="1"/>
</dbReference>
<dbReference type="Gene3D" id="3.40.30.10">
    <property type="entry name" value="Glutaredoxin"/>
    <property type="match status" value="1"/>
</dbReference>
<dbReference type="InterPro" id="IPR036249">
    <property type="entry name" value="Thioredoxin-like_sf"/>
</dbReference>
<dbReference type="Pfam" id="PF02798">
    <property type="entry name" value="GST_N"/>
    <property type="match status" value="1"/>
</dbReference>
<keyword evidence="4" id="KW-1185">Reference proteome</keyword>
<dbReference type="PROSITE" id="PS50404">
    <property type="entry name" value="GST_NTER"/>
    <property type="match status" value="1"/>
</dbReference>
<proteinExistence type="predicted"/>
<dbReference type="SFLD" id="SFLDS00019">
    <property type="entry name" value="Glutathione_Transferase_(cytos"/>
    <property type="match status" value="1"/>
</dbReference>
<dbReference type="GO" id="GO:0006749">
    <property type="term" value="P:glutathione metabolic process"/>
    <property type="evidence" value="ECO:0007669"/>
    <property type="project" value="TreeGrafter"/>
</dbReference>
<dbReference type="PANTHER" id="PTHR11571:SF150">
    <property type="entry name" value="GLUTATHIONE S-TRANSFERASE"/>
    <property type="match status" value="1"/>
</dbReference>